<dbReference type="Gramene" id="TraesCS4B02G382200.1">
    <property type="protein sequence ID" value="TraesCS4B02G382200.1.cds1"/>
    <property type="gene ID" value="TraesCS4B02G382200"/>
</dbReference>
<dbReference type="Pfam" id="PF00234">
    <property type="entry name" value="Tryp_alpha_amyl"/>
    <property type="match status" value="1"/>
</dbReference>
<protein>
    <recommendedName>
        <fullName evidence="1">Non-specific lipid-transfer protein</fullName>
    </recommendedName>
</protein>
<comment type="similarity">
    <text evidence="1">Belongs to the plant LTP family.</text>
</comment>
<dbReference type="Gramene" id="TraesCS4B03G0975400.1">
    <property type="protein sequence ID" value="TraesCS4B03G0975400.1.CDS1"/>
    <property type="gene ID" value="TraesCS4B03G0975400"/>
</dbReference>
<dbReference type="AlphaFoldDB" id="A0A3B6IY14"/>
<dbReference type="InterPro" id="IPR000528">
    <property type="entry name" value="Plant_nsLTP"/>
</dbReference>
<dbReference type="CDD" id="cd01960">
    <property type="entry name" value="nsLTP1"/>
    <property type="match status" value="1"/>
</dbReference>
<name>A0A3B6IY14_WHEAT</name>
<organism evidence="4">
    <name type="scientific">Triticum aestivum</name>
    <name type="common">Wheat</name>
    <dbReference type="NCBI Taxonomy" id="4565"/>
    <lineage>
        <taxon>Eukaryota</taxon>
        <taxon>Viridiplantae</taxon>
        <taxon>Streptophyta</taxon>
        <taxon>Embryophyta</taxon>
        <taxon>Tracheophyta</taxon>
        <taxon>Spermatophyta</taxon>
        <taxon>Magnoliopsida</taxon>
        <taxon>Liliopsida</taxon>
        <taxon>Poales</taxon>
        <taxon>Poaceae</taxon>
        <taxon>BOP clade</taxon>
        <taxon>Pooideae</taxon>
        <taxon>Triticodae</taxon>
        <taxon>Triticeae</taxon>
        <taxon>Triticinae</taxon>
        <taxon>Triticum</taxon>
    </lineage>
</organism>
<dbReference type="EnsemblPlants" id="TraesCS4B02G382200.1">
    <property type="protein sequence ID" value="TraesCS4B02G382200.1.cds1"/>
    <property type="gene ID" value="TraesCS4B02G382200"/>
</dbReference>
<reference evidence="4" key="2">
    <citation type="submission" date="2018-10" db="UniProtKB">
        <authorList>
            <consortium name="EnsemblPlants"/>
        </authorList>
    </citation>
    <scope>IDENTIFICATION</scope>
</reference>
<reference evidence="4" key="1">
    <citation type="submission" date="2018-08" db="EMBL/GenBank/DDBJ databases">
        <authorList>
            <person name="Rossello M."/>
        </authorList>
    </citation>
    <scope>NUCLEOTIDE SEQUENCE [LARGE SCALE GENOMIC DNA]</scope>
    <source>
        <strain evidence="4">cv. Chinese Spring</strain>
    </source>
</reference>
<dbReference type="PANTHER" id="PTHR33076">
    <property type="entry name" value="NON-SPECIFIC LIPID-TRANSFER PROTEIN 2-RELATED"/>
    <property type="match status" value="1"/>
</dbReference>
<feature type="domain" description="Bifunctional inhibitor/plant lipid transfer protein/seed storage helical" evidence="3">
    <location>
        <begin position="33"/>
        <end position="112"/>
    </location>
</feature>
<dbReference type="SMR" id="A0A3B6IY14"/>
<keyword evidence="5" id="KW-1185">Reference proteome</keyword>
<keyword evidence="1" id="KW-0813">Transport</keyword>
<dbReference type="Gene3D" id="1.10.110.10">
    <property type="entry name" value="Plant lipid-transfer and hydrophobic proteins"/>
    <property type="match status" value="1"/>
</dbReference>
<proteinExistence type="inferred from homology"/>
<dbReference type="OrthoDB" id="1890443at2759"/>
<keyword evidence="2" id="KW-0732">Signal</keyword>
<dbReference type="PRINTS" id="PR00382">
    <property type="entry name" value="LIPIDTRNSFER"/>
</dbReference>
<feature type="signal peptide" evidence="2">
    <location>
        <begin position="1"/>
        <end position="29"/>
    </location>
</feature>
<dbReference type="STRING" id="4565.A0A3B6IY14"/>
<dbReference type="SUPFAM" id="SSF47699">
    <property type="entry name" value="Bifunctional inhibitor/lipid-transfer protein/seed storage 2S albumin"/>
    <property type="match status" value="1"/>
</dbReference>
<accession>A0A3B6IY14</accession>
<comment type="function">
    <text evidence="1">Plant non-specific lipid-transfer proteins transfer phospholipids as well as galactolipids across membranes. May play a role in wax or cutin deposition in the cell walls of expanding epidermal cells and certain secretory tissues.</text>
</comment>
<dbReference type="GO" id="GO:0008289">
    <property type="term" value="F:lipid binding"/>
    <property type="evidence" value="ECO:0007669"/>
    <property type="project" value="UniProtKB-KW"/>
</dbReference>
<evidence type="ECO:0000259" key="3">
    <source>
        <dbReference type="SMART" id="SM00499"/>
    </source>
</evidence>
<dbReference type="InterPro" id="IPR016140">
    <property type="entry name" value="Bifunc_inhib/LTP/seed_store"/>
</dbReference>
<dbReference type="PaxDb" id="4565-Traes_4BL_D5362D9D7.1"/>
<evidence type="ECO:0000256" key="2">
    <source>
        <dbReference type="SAM" id="SignalP"/>
    </source>
</evidence>
<dbReference type="GO" id="GO:0006869">
    <property type="term" value="P:lipid transport"/>
    <property type="evidence" value="ECO:0007669"/>
    <property type="project" value="InterPro"/>
</dbReference>
<keyword evidence="1" id="KW-0446">Lipid-binding</keyword>
<evidence type="ECO:0000313" key="4">
    <source>
        <dbReference type="EnsemblPlants" id="TraesCS4B02G382200.1.cds1"/>
    </source>
</evidence>
<feature type="chain" id="PRO_5043175941" description="Non-specific lipid-transfer protein" evidence="2">
    <location>
        <begin position="30"/>
        <end position="114"/>
    </location>
</feature>
<dbReference type="SMART" id="SM00499">
    <property type="entry name" value="AAI"/>
    <property type="match status" value="1"/>
</dbReference>
<dbReference type="Proteomes" id="UP000019116">
    <property type="component" value="Chromosome 4B"/>
</dbReference>
<evidence type="ECO:0000313" key="5">
    <source>
        <dbReference type="Proteomes" id="UP000019116"/>
    </source>
</evidence>
<evidence type="ECO:0000256" key="1">
    <source>
        <dbReference type="RuleBase" id="RU000628"/>
    </source>
</evidence>
<sequence length="114" mass="11660">MAPAAIIRGVPRAVLIVAVLVLASRGASAALSCSTVYNTLMPCLGYLQSGGVVPRLCCGGIKKLVSTARSTPDRRTICTCLKNIGAGAAGGPYASRAAGLPRKCKVPMPWNCNS</sequence>
<dbReference type="InterPro" id="IPR036312">
    <property type="entry name" value="Bifun_inhib/LTP/seed_sf"/>
</dbReference>